<dbReference type="RefSeq" id="XP_060362285.1">
    <property type="nucleotide sequence ID" value="XM_060510698.1"/>
</dbReference>
<dbReference type="GeneID" id="85394597"/>
<evidence type="ECO:0000256" key="1">
    <source>
        <dbReference type="SAM" id="MobiDB-lite"/>
    </source>
</evidence>
<feature type="region of interest" description="Disordered" evidence="1">
    <location>
        <begin position="31"/>
        <end position="62"/>
    </location>
</feature>
<feature type="compositionally biased region" description="Polar residues" evidence="1">
    <location>
        <begin position="31"/>
        <end position="44"/>
    </location>
</feature>
<organism evidence="2 3">
    <name type="scientific">Glomerella acutata</name>
    <name type="common">Colletotrichum acutatum</name>
    <dbReference type="NCBI Taxonomy" id="27357"/>
    <lineage>
        <taxon>Eukaryota</taxon>
        <taxon>Fungi</taxon>
        <taxon>Dikarya</taxon>
        <taxon>Ascomycota</taxon>
        <taxon>Pezizomycotina</taxon>
        <taxon>Sordariomycetes</taxon>
        <taxon>Hypocreomycetidae</taxon>
        <taxon>Glomerellales</taxon>
        <taxon>Glomerellaceae</taxon>
        <taxon>Colletotrichum</taxon>
        <taxon>Colletotrichum acutatum species complex</taxon>
    </lineage>
</organism>
<dbReference type="Proteomes" id="UP001244207">
    <property type="component" value="Unassembled WGS sequence"/>
</dbReference>
<evidence type="ECO:0000313" key="2">
    <source>
        <dbReference type="EMBL" id="KAK1721489.1"/>
    </source>
</evidence>
<dbReference type="AlphaFoldDB" id="A0AAD8UKQ6"/>
<accession>A0AAD8UKQ6</accession>
<dbReference type="EMBL" id="JAHMHS010000083">
    <property type="protein sequence ID" value="KAK1721489.1"/>
    <property type="molecule type" value="Genomic_DNA"/>
</dbReference>
<keyword evidence="3" id="KW-1185">Reference proteome</keyword>
<name>A0AAD8UKQ6_GLOAC</name>
<sequence length="294" mass="32738">MVDETDRPSMLASQILETDDREFDGILRTTSSLTLHMTGTTDRAQGQGEGERQKNEMVRQQPSLSLSYPFRIRTPYSKDQVKISPIDYLLALPPPRPPQGVLSVSVSLLSGPDELNHTSTPYSCYGIGQNQPCSCFWSRSDSPWKLSFDVASENAMMGRTPRVTLPCYSICAGTGQRNACRMPVVNGQQQLFGPKHSVWNGLLGARPLEPAESRILPRLWHFLSPDSGGRPPCPPPWSPRLVRLYDLLVFFQKTSSKTSYNQYRLNSGREMSCYRGLSNPHIAASSSPFQALKG</sequence>
<proteinExistence type="predicted"/>
<evidence type="ECO:0000313" key="3">
    <source>
        <dbReference type="Proteomes" id="UP001244207"/>
    </source>
</evidence>
<reference evidence="2" key="1">
    <citation type="submission" date="2021-12" db="EMBL/GenBank/DDBJ databases">
        <title>Comparative genomics, transcriptomics and evolutionary studies reveal genomic signatures of adaptation to plant cell wall in hemibiotrophic fungi.</title>
        <authorList>
            <consortium name="DOE Joint Genome Institute"/>
            <person name="Baroncelli R."/>
            <person name="Diaz J.F."/>
            <person name="Benocci T."/>
            <person name="Peng M."/>
            <person name="Battaglia E."/>
            <person name="Haridas S."/>
            <person name="Andreopoulos W."/>
            <person name="Labutti K."/>
            <person name="Pangilinan J."/>
            <person name="Floch G.L."/>
            <person name="Makela M.R."/>
            <person name="Henrissat B."/>
            <person name="Grigoriev I.V."/>
            <person name="Crouch J.A."/>
            <person name="De Vries R.P."/>
            <person name="Sukno S.A."/>
            <person name="Thon M.R."/>
        </authorList>
    </citation>
    <scope>NUCLEOTIDE SEQUENCE</scope>
    <source>
        <strain evidence="2">CBS 112980</strain>
    </source>
</reference>
<gene>
    <name evidence="2" type="ORF">BDZ83DRAFT_654148</name>
</gene>
<protein>
    <submittedName>
        <fullName evidence="2">Uncharacterized protein</fullName>
    </submittedName>
</protein>
<comment type="caution">
    <text evidence="2">The sequence shown here is derived from an EMBL/GenBank/DDBJ whole genome shotgun (WGS) entry which is preliminary data.</text>
</comment>